<dbReference type="EMBL" id="AMQN01001668">
    <property type="status" value="NOT_ANNOTATED_CDS"/>
    <property type="molecule type" value="Genomic_DNA"/>
</dbReference>
<comment type="catalytic activity">
    <reaction evidence="4">
        <text>a (3R)-hydroxyacyl-[ACP] + NADP(+) = a 3-oxoacyl-[ACP] + NADPH + H(+)</text>
        <dbReference type="Rhea" id="RHEA:17397"/>
        <dbReference type="Rhea" id="RHEA-COMP:9916"/>
        <dbReference type="Rhea" id="RHEA-COMP:9945"/>
        <dbReference type="ChEBI" id="CHEBI:15378"/>
        <dbReference type="ChEBI" id="CHEBI:57783"/>
        <dbReference type="ChEBI" id="CHEBI:58349"/>
        <dbReference type="ChEBI" id="CHEBI:78776"/>
        <dbReference type="ChEBI" id="CHEBI:78827"/>
        <dbReference type="EC" id="1.1.1.100"/>
    </reaction>
</comment>
<dbReference type="EMBL" id="KB304239">
    <property type="protein sequence ID" value="ELU02289.1"/>
    <property type="molecule type" value="Genomic_DNA"/>
</dbReference>
<dbReference type="AlphaFoldDB" id="R7U8H5"/>
<evidence type="ECO:0000256" key="2">
    <source>
        <dbReference type="ARBA" id="ARBA00012948"/>
    </source>
</evidence>
<gene>
    <name evidence="6" type="ORF">CAPTEDRAFT_182185</name>
</gene>
<dbReference type="GO" id="GO:0004316">
    <property type="term" value="F:3-oxoacyl-[acyl-carrier-protein] reductase (NADPH) activity"/>
    <property type="evidence" value="ECO:0007669"/>
    <property type="project" value="UniProtKB-EC"/>
</dbReference>
<evidence type="ECO:0000313" key="8">
    <source>
        <dbReference type="Proteomes" id="UP000014760"/>
    </source>
</evidence>
<reference evidence="8" key="1">
    <citation type="submission" date="2012-12" db="EMBL/GenBank/DDBJ databases">
        <authorList>
            <person name="Hellsten U."/>
            <person name="Grimwood J."/>
            <person name="Chapman J.A."/>
            <person name="Shapiro H."/>
            <person name="Aerts A."/>
            <person name="Otillar R.P."/>
            <person name="Terry A.Y."/>
            <person name="Boore J.L."/>
            <person name="Simakov O."/>
            <person name="Marletaz F."/>
            <person name="Cho S.-J."/>
            <person name="Edsinger-Gonzales E."/>
            <person name="Havlak P."/>
            <person name="Kuo D.-H."/>
            <person name="Larsson T."/>
            <person name="Lv J."/>
            <person name="Arendt D."/>
            <person name="Savage R."/>
            <person name="Osoegawa K."/>
            <person name="de Jong P."/>
            <person name="Lindberg D.R."/>
            <person name="Seaver E.C."/>
            <person name="Weisblat D.A."/>
            <person name="Putnam N.H."/>
            <person name="Grigoriev I.V."/>
            <person name="Rokhsar D.S."/>
        </authorList>
    </citation>
    <scope>NUCLEOTIDE SEQUENCE</scope>
    <source>
        <strain evidence="8">I ESC-2004</strain>
    </source>
</reference>
<reference evidence="6 8" key="2">
    <citation type="journal article" date="2013" name="Nature">
        <title>Insights into bilaterian evolution from three spiralian genomes.</title>
        <authorList>
            <person name="Simakov O."/>
            <person name="Marletaz F."/>
            <person name="Cho S.J."/>
            <person name="Edsinger-Gonzales E."/>
            <person name="Havlak P."/>
            <person name="Hellsten U."/>
            <person name="Kuo D.H."/>
            <person name="Larsson T."/>
            <person name="Lv J."/>
            <person name="Arendt D."/>
            <person name="Savage R."/>
            <person name="Osoegawa K."/>
            <person name="de Jong P."/>
            <person name="Grimwood J."/>
            <person name="Chapman J.A."/>
            <person name="Shapiro H."/>
            <person name="Aerts A."/>
            <person name="Otillar R.P."/>
            <person name="Terry A.Y."/>
            <person name="Boore J.L."/>
            <person name="Grigoriev I.V."/>
            <person name="Lindberg D.R."/>
            <person name="Seaver E.C."/>
            <person name="Weisblat D.A."/>
            <person name="Putnam N.H."/>
            <person name="Rokhsar D.S."/>
        </authorList>
    </citation>
    <scope>NUCLEOTIDE SEQUENCE</scope>
    <source>
        <strain evidence="6 8">I ESC-2004</strain>
    </source>
</reference>
<proteinExistence type="inferred from homology"/>
<dbReference type="PROSITE" id="PS00061">
    <property type="entry name" value="ADH_SHORT"/>
    <property type="match status" value="1"/>
</dbReference>
<protein>
    <recommendedName>
        <fullName evidence="2">3-oxoacyl-[acyl-carrier-protein] reductase</fullName>
        <ecNumber evidence="2">1.1.1.100</ecNumber>
    </recommendedName>
</protein>
<dbReference type="PRINTS" id="PR00081">
    <property type="entry name" value="GDHRDH"/>
</dbReference>
<dbReference type="FunFam" id="3.40.50.720:FF:000084">
    <property type="entry name" value="Short-chain dehydrogenase reductase"/>
    <property type="match status" value="1"/>
</dbReference>
<keyword evidence="8" id="KW-1185">Reference proteome</keyword>
<dbReference type="SUPFAM" id="SSF51735">
    <property type="entry name" value="NAD(P)-binding Rossmann-fold domains"/>
    <property type="match status" value="1"/>
</dbReference>
<evidence type="ECO:0000256" key="4">
    <source>
        <dbReference type="ARBA" id="ARBA00048508"/>
    </source>
</evidence>
<dbReference type="Pfam" id="PF00106">
    <property type="entry name" value="adh_short"/>
    <property type="match status" value="1"/>
</dbReference>
<dbReference type="OMA" id="PMKHRER"/>
<dbReference type="NCBIfam" id="NF009093">
    <property type="entry name" value="PRK12429.1"/>
    <property type="match status" value="1"/>
</dbReference>
<dbReference type="EC" id="1.1.1.100" evidence="2"/>
<sequence length="308" mass="32958">MASAAGKVVSGLRTFRPLLSGSIKKNAAFCFPIAQKCQSRNFSSSQICMDKKVALVTGSTSGIGLGVAHGLAQKGCNVIITGFGEEDVIKAIKDEFKEKYQSQCEYIPADLTRASEVERMVRDVKDFFPGGVDILVNNAGFQHVSPVESFPNDKWEALLSVLLTAPFLFIKNILPDMRAKKWGRIVNIASVHGVRASPNKAAYVAAKHGIVGLTKVVALETASSGVTCNAICPGFVDTPILQGQVQTLADKESLSYQEAKGKFLAAYHPSREAVGINELAEFVNFVCSENANQLTGASIVVDGGWTAK</sequence>
<dbReference type="InterPro" id="IPR050259">
    <property type="entry name" value="SDR"/>
</dbReference>
<dbReference type="Gene3D" id="3.40.50.720">
    <property type="entry name" value="NAD(P)-binding Rossmann-like Domain"/>
    <property type="match status" value="1"/>
</dbReference>
<evidence type="ECO:0000313" key="6">
    <source>
        <dbReference type="EMBL" id="ELU02289.1"/>
    </source>
</evidence>
<dbReference type="GO" id="GO:0032787">
    <property type="term" value="P:monocarboxylic acid metabolic process"/>
    <property type="evidence" value="ECO:0007669"/>
    <property type="project" value="UniProtKB-ARBA"/>
</dbReference>
<dbReference type="InterPro" id="IPR011294">
    <property type="entry name" value="3-OHbutyrate_DH"/>
</dbReference>
<dbReference type="InterPro" id="IPR002347">
    <property type="entry name" value="SDR_fam"/>
</dbReference>
<dbReference type="GO" id="GO:0003858">
    <property type="term" value="F:3-hydroxybutyrate dehydrogenase activity"/>
    <property type="evidence" value="ECO:0007669"/>
    <property type="project" value="InterPro"/>
</dbReference>
<dbReference type="NCBIfam" id="TIGR01963">
    <property type="entry name" value="PHB_DH"/>
    <property type="match status" value="1"/>
</dbReference>
<reference evidence="7" key="3">
    <citation type="submission" date="2015-06" db="UniProtKB">
        <authorList>
            <consortium name="EnsemblMetazoa"/>
        </authorList>
    </citation>
    <scope>IDENTIFICATION</scope>
</reference>
<evidence type="ECO:0000256" key="1">
    <source>
        <dbReference type="ARBA" id="ARBA00006484"/>
    </source>
</evidence>
<dbReference type="InterPro" id="IPR036291">
    <property type="entry name" value="NAD(P)-bd_dom_sf"/>
</dbReference>
<dbReference type="PANTHER" id="PTHR42879">
    <property type="entry name" value="3-OXOACYL-(ACYL-CARRIER-PROTEIN) REDUCTASE"/>
    <property type="match status" value="1"/>
</dbReference>
<dbReference type="InterPro" id="IPR020904">
    <property type="entry name" value="Sc_DH/Rdtase_CS"/>
</dbReference>
<evidence type="ECO:0000256" key="3">
    <source>
        <dbReference type="ARBA" id="ARBA00023002"/>
    </source>
</evidence>
<dbReference type="EnsemblMetazoa" id="CapteT182185">
    <property type="protein sequence ID" value="CapteP182185"/>
    <property type="gene ID" value="CapteG182185"/>
</dbReference>
<comment type="similarity">
    <text evidence="1 5">Belongs to the short-chain dehydrogenases/reductases (SDR) family.</text>
</comment>
<evidence type="ECO:0000313" key="7">
    <source>
        <dbReference type="EnsemblMetazoa" id="CapteP182185"/>
    </source>
</evidence>
<evidence type="ECO:0000256" key="5">
    <source>
        <dbReference type="RuleBase" id="RU000363"/>
    </source>
</evidence>
<dbReference type="PANTHER" id="PTHR42879:SF2">
    <property type="entry name" value="3-OXOACYL-[ACYL-CARRIER-PROTEIN] REDUCTASE FABG"/>
    <property type="match status" value="1"/>
</dbReference>
<dbReference type="PRINTS" id="PR00080">
    <property type="entry name" value="SDRFAMILY"/>
</dbReference>
<accession>R7U8H5</accession>
<dbReference type="STRING" id="283909.R7U8H5"/>
<dbReference type="Proteomes" id="UP000014760">
    <property type="component" value="Unassembled WGS sequence"/>
</dbReference>
<name>R7U8H5_CAPTE</name>
<keyword evidence="3" id="KW-0560">Oxidoreductase</keyword>
<organism evidence="6">
    <name type="scientific">Capitella teleta</name>
    <name type="common">Polychaete worm</name>
    <dbReference type="NCBI Taxonomy" id="283909"/>
    <lineage>
        <taxon>Eukaryota</taxon>
        <taxon>Metazoa</taxon>
        <taxon>Spiralia</taxon>
        <taxon>Lophotrochozoa</taxon>
        <taxon>Annelida</taxon>
        <taxon>Polychaeta</taxon>
        <taxon>Sedentaria</taxon>
        <taxon>Scolecida</taxon>
        <taxon>Capitellidae</taxon>
        <taxon>Capitella</taxon>
    </lineage>
</organism>
<dbReference type="OrthoDB" id="417891at2759"/>
<dbReference type="HOGENOM" id="CLU_010194_1_0_1"/>